<evidence type="ECO:0000313" key="2">
    <source>
        <dbReference type="Proteomes" id="UP001229486"/>
    </source>
</evidence>
<name>A0AB73I539_9BURK</name>
<dbReference type="EMBL" id="JAURTK010000001">
    <property type="protein sequence ID" value="MDP9645028.1"/>
    <property type="molecule type" value="Genomic_DNA"/>
</dbReference>
<organism evidence="1 2">
    <name type="scientific">Paraburkholderia caledonica</name>
    <dbReference type="NCBI Taxonomy" id="134536"/>
    <lineage>
        <taxon>Bacteria</taxon>
        <taxon>Pseudomonadati</taxon>
        <taxon>Pseudomonadota</taxon>
        <taxon>Betaproteobacteria</taxon>
        <taxon>Burkholderiales</taxon>
        <taxon>Burkholderiaceae</taxon>
        <taxon>Paraburkholderia</taxon>
    </lineage>
</organism>
<gene>
    <name evidence="1" type="ORF">J2793_000450</name>
</gene>
<sequence length="36" mass="4123">MDTLSARKMHSTRTTENARLIFRVIGIVVNAVLHRD</sequence>
<protein>
    <submittedName>
        <fullName evidence="1">Uncharacterized protein</fullName>
    </submittedName>
</protein>
<dbReference type="AlphaFoldDB" id="A0AB73I539"/>
<dbReference type="Proteomes" id="UP001229486">
    <property type="component" value="Unassembled WGS sequence"/>
</dbReference>
<comment type="caution">
    <text evidence="1">The sequence shown here is derived from an EMBL/GenBank/DDBJ whole genome shotgun (WGS) entry which is preliminary data.</text>
</comment>
<proteinExistence type="predicted"/>
<evidence type="ECO:0000313" key="1">
    <source>
        <dbReference type="EMBL" id="MDP9645028.1"/>
    </source>
</evidence>
<accession>A0AB73I539</accession>
<reference evidence="1" key="1">
    <citation type="submission" date="2023-07" db="EMBL/GenBank/DDBJ databases">
        <title>Sorghum-associated microbial communities from plants grown in Nebraska, USA.</title>
        <authorList>
            <person name="Schachtman D."/>
        </authorList>
    </citation>
    <scope>NUCLEOTIDE SEQUENCE</scope>
    <source>
        <strain evidence="1">DS1061</strain>
    </source>
</reference>